<keyword evidence="1" id="KW-0732">Signal</keyword>
<dbReference type="Proteomes" id="UP000533900">
    <property type="component" value="Unassembled WGS sequence"/>
</dbReference>
<dbReference type="Pfam" id="PF18962">
    <property type="entry name" value="Por_Secre_tail"/>
    <property type="match status" value="1"/>
</dbReference>
<evidence type="ECO:0000259" key="2">
    <source>
        <dbReference type="Pfam" id="PF18962"/>
    </source>
</evidence>
<reference evidence="3" key="1">
    <citation type="submission" date="2020-08" db="EMBL/GenBank/DDBJ databases">
        <title>Winogradskyella ouciana sp. nov., isolated from the hadal seawater of the Mariana Trench.</title>
        <authorList>
            <person name="He X."/>
        </authorList>
    </citation>
    <scope>NUCLEOTIDE SEQUENCE [LARGE SCALE GENOMIC DNA]</scope>
    <source>
        <strain evidence="3">KCTC 52348</strain>
    </source>
</reference>
<dbReference type="InterPro" id="IPR026444">
    <property type="entry name" value="Secre_tail"/>
</dbReference>
<dbReference type="Pfam" id="PF11551">
    <property type="entry name" value="Omp28"/>
    <property type="match status" value="1"/>
</dbReference>
<dbReference type="Gene3D" id="2.60.120.200">
    <property type="match status" value="1"/>
</dbReference>
<dbReference type="NCBIfam" id="TIGR04183">
    <property type="entry name" value="Por_Secre_tail"/>
    <property type="match status" value="1"/>
</dbReference>
<evidence type="ECO:0000313" key="3">
    <source>
        <dbReference type="EMBL" id="MBC2844535.1"/>
    </source>
</evidence>
<dbReference type="RefSeq" id="WP_185788201.1">
    <property type="nucleotide sequence ID" value="NZ_JACLCP010000001.1"/>
</dbReference>
<proteinExistence type="predicted"/>
<dbReference type="NCBIfam" id="NF038128">
    <property type="entry name" value="choice_anch_J"/>
    <property type="match status" value="1"/>
</dbReference>
<sequence>MIKKITLLLTLCFACTQITTGQTILNEGFEGATFPPAGWTSYIGTNGLGTVQNWIQESQVQNTGNFSARNSYEDVTGGIAEDWLVTSQIDLTSSSNTQLSFYSSQRFTTNYGSNYEVRVSTASQTTQTDFTSVASYNESTVGGTGSFELRTVDLSAYDGMMIYIAFVHLNDDGDEWWIDDIEVRSPFNLDAELEATSLNRYSLTSVDNPLSVDVKNDGLTTITSIDIAWNDGTNSYSENFNVNIAPGQTQTLNHSTQVNYSTIEEKSIVATIENVNGGADDHAANNSLSALFNTITQSGTKTVLIEEATGTWCPWCPRGAVGLEYMATTYPNTVIPVAVHNTNPNAASADPMTLPEYDSGIGQYISGYPSSVIDRKIGDVDPGQSTLQGAYNQQINEIVPVDLTTSASIAGNDLTISANANFYTNLSNANFRLGVIITEDGLSGTTPGWAQANNYAGGGNGPMGGYENLPNPVPASQMVYDHVGIALLGGFNGQVGSVPTTISVNNSISYDFNYTIPATSNQDNMHIVVVLIDQTDGSIASASQSSVTQALSTNEFAGIDSIRIYPNPAQDFINVAFDASNGDYEITVNDMLGRTVIQKSYEGLFGNQNLELPVSQLNAGHYIMNINDNNGSYSTKFIVNK</sequence>
<protein>
    <submittedName>
        <fullName evidence="3">Choice-of-anchor J domain-containing protein</fullName>
    </submittedName>
</protein>
<dbReference type="InterPro" id="IPR013783">
    <property type="entry name" value="Ig-like_fold"/>
</dbReference>
<dbReference type="EMBL" id="JACLCP010000001">
    <property type="protein sequence ID" value="MBC2844535.1"/>
    <property type="molecule type" value="Genomic_DNA"/>
</dbReference>
<dbReference type="AlphaFoldDB" id="A0A842IPE4"/>
<evidence type="ECO:0000256" key="1">
    <source>
        <dbReference type="ARBA" id="ARBA00022729"/>
    </source>
</evidence>
<feature type="domain" description="Secretion system C-terminal sorting" evidence="2">
    <location>
        <begin position="564"/>
        <end position="639"/>
    </location>
</feature>
<evidence type="ECO:0000313" key="4">
    <source>
        <dbReference type="Proteomes" id="UP000533900"/>
    </source>
</evidence>
<dbReference type="Gene3D" id="2.60.40.10">
    <property type="entry name" value="Immunoglobulins"/>
    <property type="match status" value="1"/>
</dbReference>
<keyword evidence="4" id="KW-1185">Reference proteome</keyword>
<gene>
    <name evidence="3" type="ORF">H7F21_05470</name>
</gene>
<accession>A0A842IPE4</accession>
<name>A0A842IPE4_9FLAO</name>
<comment type="caution">
    <text evidence="3">The sequence shown here is derived from an EMBL/GenBank/DDBJ whole genome shotgun (WGS) entry which is preliminary data.</text>
</comment>
<organism evidence="3 4">
    <name type="scientific">Winogradskyella flava</name>
    <dbReference type="NCBI Taxonomy" id="1884876"/>
    <lineage>
        <taxon>Bacteria</taxon>
        <taxon>Pseudomonadati</taxon>
        <taxon>Bacteroidota</taxon>
        <taxon>Flavobacteriia</taxon>
        <taxon>Flavobacteriales</taxon>
        <taxon>Flavobacteriaceae</taxon>
        <taxon>Winogradskyella</taxon>
    </lineage>
</organism>
<dbReference type="InterPro" id="IPR021615">
    <property type="entry name" value="Omp28"/>
</dbReference>